<evidence type="ECO:0000313" key="5">
    <source>
        <dbReference type="Proteomes" id="UP001152799"/>
    </source>
</evidence>
<dbReference type="Pfam" id="PF01607">
    <property type="entry name" value="CBM_14"/>
    <property type="match status" value="1"/>
</dbReference>
<feature type="region of interest" description="Disordered" evidence="1">
    <location>
        <begin position="133"/>
        <end position="154"/>
    </location>
</feature>
<dbReference type="GO" id="GO:0008061">
    <property type="term" value="F:chitin binding"/>
    <property type="evidence" value="ECO:0007669"/>
    <property type="project" value="InterPro"/>
</dbReference>
<feature type="compositionally biased region" description="Polar residues" evidence="1">
    <location>
        <begin position="133"/>
        <end position="146"/>
    </location>
</feature>
<name>A0A9P0DBF5_9CUCU</name>
<dbReference type="PANTHER" id="PTHR22933">
    <property type="entry name" value="FI18007P1-RELATED"/>
    <property type="match status" value="1"/>
</dbReference>
<protein>
    <recommendedName>
        <fullName evidence="3">Chitin-binding type-2 domain-containing protein</fullName>
    </recommendedName>
</protein>
<evidence type="ECO:0000256" key="1">
    <source>
        <dbReference type="SAM" id="MobiDB-lite"/>
    </source>
</evidence>
<keyword evidence="2" id="KW-0732">Signal</keyword>
<reference evidence="4" key="1">
    <citation type="submission" date="2022-01" db="EMBL/GenBank/DDBJ databases">
        <authorList>
            <person name="King R."/>
        </authorList>
    </citation>
    <scope>NUCLEOTIDE SEQUENCE</scope>
</reference>
<dbReference type="OrthoDB" id="6505219at2759"/>
<feature type="chain" id="PRO_5040484422" description="Chitin-binding type-2 domain-containing protein" evidence="2">
    <location>
        <begin position="23"/>
        <end position="420"/>
    </location>
</feature>
<dbReference type="Gene3D" id="2.170.140.10">
    <property type="entry name" value="Chitin binding domain"/>
    <property type="match status" value="1"/>
</dbReference>
<feature type="domain" description="Chitin-binding type-2" evidence="3">
    <location>
        <begin position="312"/>
        <end position="375"/>
    </location>
</feature>
<dbReference type="PROSITE" id="PS50940">
    <property type="entry name" value="CHIT_BIND_II"/>
    <property type="match status" value="1"/>
</dbReference>
<dbReference type="InterPro" id="IPR002557">
    <property type="entry name" value="Chitin-bd_dom"/>
</dbReference>
<gene>
    <name evidence="4" type="ORF">CEUTPL_LOCUS394</name>
</gene>
<evidence type="ECO:0000259" key="3">
    <source>
        <dbReference type="PROSITE" id="PS50940"/>
    </source>
</evidence>
<dbReference type="SMART" id="SM00494">
    <property type="entry name" value="ChtBD2"/>
    <property type="match status" value="1"/>
</dbReference>
<dbReference type="InterPro" id="IPR036508">
    <property type="entry name" value="Chitin-bd_dom_sf"/>
</dbReference>
<dbReference type="PANTHER" id="PTHR22933:SF32">
    <property type="entry name" value="MIND THE GAP, ISOFORM E"/>
    <property type="match status" value="1"/>
</dbReference>
<evidence type="ECO:0000256" key="2">
    <source>
        <dbReference type="SAM" id="SignalP"/>
    </source>
</evidence>
<evidence type="ECO:0000313" key="4">
    <source>
        <dbReference type="EMBL" id="CAH1121270.1"/>
    </source>
</evidence>
<organism evidence="4 5">
    <name type="scientific">Ceutorhynchus assimilis</name>
    <name type="common">cabbage seed weevil</name>
    <dbReference type="NCBI Taxonomy" id="467358"/>
    <lineage>
        <taxon>Eukaryota</taxon>
        <taxon>Metazoa</taxon>
        <taxon>Ecdysozoa</taxon>
        <taxon>Arthropoda</taxon>
        <taxon>Hexapoda</taxon>
        <taxon>Insecta</taxon>
        <taxon>Pterygota</taxon>
        <taxon>Neoptera</taxon>
        <taxon>Endopterygota</taxon>
        <taxon>Coleoptera</taxon>
        <taxon>Polyphaga</taxon>
        <taxon>Cucujiformia</taxon>
        <taxon>Curculionidae</taxon>
        <taxon>Ceutorhynchinae</taxon>
        <taxon>Ceutorhynchus</taxon>
    </lineage>
</organism>
<dbReference type="EMBL" id="OU892277">
    <property type="protein sequence ID" value="CAH1121270.1"/>
    <property type="molecule type" value="Genomic_DNA"/>
</dbReference>
<dbReference type="InterPro" id="IPR052976">
    <property type="entry name" value="Scoloptoxin-like"/>
</dbReference>
<dbReference type="Proteomes" id="UP001152799">
    <property type="component" value="Chromosome 1"/>
</dbReference>
<proteinExistence type="predicted"/>
<feature type="region of interest" description="Disordered" evidence="1">
    <location>
        <begin position="93"/>
        <end position="121"/>
    </location>
</feature>
<dbReference type="AlphaFoldDB" id="A0A9P0DBF5"/>
<sequence length="420" mass="46283">MKYMRLILLITIFGGIFRHGRSTCVLESDFGFILNCAFKKSGLFRVRNLGGLKAHIGLGFSVGDELGFKESLSNTDMTNRRRSTQVSKMQAQLIQATQKQHDQKKGKLVSTDKSISSRSVTQLPEQLASMQVISPSTSGTARQSSEGEIPAFKPIPPAAERASLTKSSPGSVGSSKVPVDPSVAKVMAVVAVPKRKTSSMASGFSDRLISVGNNDADQSVVSQHSSNSLQTLLSTNNVTEEALEIALLHTQQMIKKLKTTTSTTTTTRKPVTSRYGTSLGKVMNAPKEYYPVGYDKNFDDNFAARVELPETSFYCEHQKHFPGLYADEDLGCMVFHVCALTDEGLIMKSFLCPESTLYDQAILKCNWWFYVDCKNSRKLYDSNIPISKSYQLMKALTFFSAYKKESGSTTKAPTLKISED</sequence>
<dbReference type="GO" id="GO:0005576">
    <property type="term" value="C:extracellular region"/>
    <property type="evidence" value="ECO:0007669"/>
    <property type="project" value="InterPro"/>
</dbReference>
<dbReference type="SUPFAM" id="SSF57625">
    <property type="entry name" value="Invertebrate chitin-binding proteins"/>
    <property type="match status" value="1"/>
</dbReference>
<keyword evidence="5" id="KW-1185">Reference proteome</keyword>
<feature type="compositionally biased region" description="Polar residues" evidence="1">
    <location>
        <begin position="111"/>
        <end position="121"/>
    </location>
</feature>
<accession>A0A9P0DBF5</accession>
<feature type="signal peptide" evidence="2">
    <location>
        <begin position="1"/>
        <end position="22"/>
    </location>
</feature>